<comment type="caution">
    <text evidence="1">The sequence shown here is derived from an EMBL/GenBank/DDBJ whole genome shotgun (WGS) entry which is preliminary data.</text>
</comment>
<dbReference type="EMBL" id="JXTC01000059">
    <property type="protein sequence ID" value="PON93279.1"/>
    <property type="molecule type" value="Genomic_DNA"/>
</dbReference>
<proteinExistence type="predicted"/>
<keyword evidence="2" id="KW-1185">Reference proteome</keyword>
<dbReference type="OrthoDB" id="10416803at2759"/>
<evidence type="ECO:0000313" key="1">
    <source>
        <dbReference type="EMBL" id="PON93279.1"/>
    </source>
</evidence>
<protein>
    <submittedName>
        <fullName evidence="1">Uncharacterized protein</fullName>
    </submittedName>
</protein>
<dbReference type="AlphaFoldDB" id="A0A2P5F683"/>
<dbReference type="Proteomes" id="UP000237000">
    <property type="component" value="Unassembled WGS sequence"/>
</dbReference>
<dbReference type="InParanoid" id="A0A2P5F683"/>
<reference evidence="2" key="1">
    <citation type="submission" date="2016-06" db="EMBL/GenBank/DDBJ databases">
        <title>Parallel loss of symbiosis genes in relatives of nitrogen-fixing non-legume Parasponia.</title>
        <authorList>
            <person name="Van Velzen R."/>
            <person name="Holmer R."/>
            <person name="Bu F."/>
            <person name="Rutten L."/>
            <person name="Van Zeijl A."/>
            <person name="Liu W."/>
            <person name="Santuari L."/>
            <person name="Cao Q."/>
            <person name="Sharma T."/>
            <person name="Shen D."/>
            <person name="Roswanjaya Y."/>
            <person name="Wardhani T."/>
            <person name="Kalhor M.S."/>
            <person name="Jansen J."/>
            <person name="Van den Hoogen J."/>
            <person name="Gungor B."/>
            <person name="Hartog M."/>
            <person name="Hontelez J."/>
            <person name="Verver J."/>
            <person name="Yang W.-C."/>
            <person name="Schijlen E."/>
            <person name="Repin R."/>
            <person name="Schilthuizen M."/>
            <person name="Schranz E."/>
            <person name="Heidstra R."/>
            <person name="Miyata K."/>
            <person name="Fedorova E."/>
            <person name="Kohlen W."/>
            <person name="Bisseling T."/>
            <person name="Smit S."/>
            <person name="Geurts R."/>
        </authorList>
    </citation>
    <scope>NUCLEOTIDE SEQUENCE [LARGE SCALE GENOMIC DNA]</scope>
    <source>
        <strain evidence="2">cv. RG33-2</strain>
    </source>
</reference>
<name>A0A2P5F683_TREOI</name>
<evidence type="ECO:0000313" key="2">
    <source>
        <dbReference type="Proteomes" id="UP000237000"/>
    </source>
</evidence>
<organism evidence="1 2">
    <name type="scientific">Trema orientale</name>
    <name type="common">Charcoal tree</name>
    <name type="synonym">Celtis orientalis</name>
    <dbReference type="NCBI Taxonomy" id="63057"/>
    <lineage>
        <taxon>Eukaryota</taxon>
        <taxon>Viridiplantae</taxon>
        <taxon>Streptophyta</taxon>
        <taxon>Embryophyta</taxon>
        <taxon>Tracheophyta</taxon>
        <taxon>Spermatophyta</taxon>
        <taxon>Magnoliopsida</taxon>
        <taxon>eudicotyledons</taxon>
        <taxon>Gunneridae</taxon>
        <taxon>Pentapetalae</taxon>
        <taxon>rosids</taxon>
        <taxon>fabids</taxon>
        <taxon>Rosales</taxon>
        <taxon>Cannabaceae</taxon>
        <taxon>Trema</taxon>
    </lineage>
</organism>
<gene>
    <name evidence="1" type="ORF">TorRG33x02_108500</name>
</gene>
<sequence length="87" mass="10305">MRSQDKTFPKLFKIAKWASKVMLFYGHNLSSAFTPKPIKPFLRQIRLKIQRTRHKRFALHQLSSKSRSHFSFSARHRISGADTFRIC</sequence>
<accession>A0A2P5F683</accession>